<dbReference type="Proteomes" id="UP000014417">
    <property type="component" value="Unassembled WGS sequence"/>
</dbReference>
<dbReference type="AlphaFoldDB" id="S2WWB4"/>
<feature type="compositionally biased region" description="Polar residues" evidence="1">
    <location>
        <begin position="83"/>
        <end position="92"/>
    </location>
</feature>
<dbReference type="HOGENOM" id="CLU_773530_0_0_11"/>
<feature type="transmembrane region" description="Helical" evidence="2">
    <location>
        <begin position="215"/>
        <end position="234"/>
    </location>
</feature>
<dbReference type="EMBL" id="AGZR01000009">
    <property type="protein sequence ID" value="EPD32034.1"/>
    <property type="molecule type" value="Genomic_DNA"/>
</dbReference>
<evidence type="ECO:0000256" key="2">
    <source>
        <dbReference type="SAM" id="Phobius"/>
    </source>
</evidence>
<organism evidence="3 4">
    <name type="scientific">Propionimicrobium lymphophilum ACS-093-V-SCH5</name>
    <dbReference type="NCBI Taxonomy" id="883161"/>
    <lineage>
        <taxon>Bacteria</taxon>
        <taxon>Bacillati</taxon>
        <taxon>Actinomycetota</taxon>
        <taxon>Actinomycetes</taxon>
        <taxon>Propionibacteriales</taxon>
        <taxon>Propionibacteriaceae</taxon>
        <taxon>Propionimicrobium</taxon>
    </lineage>
</organism>
<proteinExistence type="predicted"/>
<protein>
    <submittedName>
        <fullName evidence="3">Uncharacterized protein</fullName>
    </submittedName>
</protein>
<name>S2WWB4_9ACTN</name>
<keyword evidence="4" id="KW-1185">Reference proteome</keyword>
<evidence type="ECO:0000313" key="3">
    <source>
        <dbReference type="EMBL" id="EPD32034.1"/>
    </source>
</evidence>
<feature type="transmembrane region" description="Helical" evidence="2">
    <location>
        <begin position="329"/>
        <end position="353"/>
    </location>
</feature>
<sequence length="358" mass="37410">MISGNKTKFLGLVGLVAALLSMLGLVATSSAVDYSNWDCEQLRIEQARVCYSTTSLAVTSPNANSEKSCKALNDAIVSKNCDIPTTPQTPSSEGKDKTEESKPAPAPGAAANSGGGEGEDQAPKSCDEFRGSNGRMCEASGAGSFLVETLKNNLSGDTMFKKMSDSTEWLKPYAVSFGLGGIILAITLMQGIAMSADGKKVSGWSLLGGVGLRSYIYFPAMLIAPALVSALSAMTNEMAESLMGQAGTTMLENMGKLFLAFFNPLNVTKLAGNTFAMGSIGILLSLILLVVALLALVIEITVVQFSTYLLAILLPMGIALSISPKMRKVGSGIIGGLVAVLLIKPAIWFALWIGNSVL</sequence>
<feature type="transmembrane region" description="Helical" evidence="2">
    <location>
        <begin position="305"/>
        <end position="323"/>
    </location>
</feature>
<evidence type="ECO:0000313" key="4">
    <source>
        <dbReference type="Proteomes" id="UP000014417"/>
    </source>
</evidence>
<accession>S2WWB4</accession>
<feature type="region of interest" description="Disordered" evidence="1">
    <location>
        <begin position="80"/>
        <end position="129"/>
    </location>
</feature>
<dbReference type="RefSeq" id="WP_016456412.1">
    <property type="nucleotide sequence ID" value="NZ_KE150269.1"/>
</dbReference>
<feature type="transmembrane region" description="Helical" evidence="2">
    <location>
        <begin position="275"/>
        <end position="298"/>
    </location>
</feature>
<keyword evidence="2" id="KW-1133">Transmembrane helix</keyword>
<dbReference type="STRING" id="883161.HMPREF9306_01596"/>
<gene>
    <name evidence="3" type="ORF">HMPREF9306_01596</name>
</gene>
<reference evidence="3 4" key="1">
    <citation type="submission" date="2013-04" db="EMBL/GenBank/DDBJ databases">
        <title>The Genome Sequence of Propionimicrobium lymphophilum ACS-093-V-SCH5.</title>
        <authorList>
            <consortium name="The Broad Institute Genomics Platform"/>
            <person name="Earl A."/>
            <person name="Ward D."/>
            <person name="Feldgarden M."/>
            <person name="Gevers D."/>
            <person name="Saerens B."/>
            <person name="Vaneechoutte M."/>
            <person name="Walker B."/>
            <person name="Young S."/>
            <person name="Zeng Q."/>
            <person name="Gargeya S."/>
            <person name="Fitzgerald M."/>
            <person name="Haas B."/>
            <person name="Abouelleil A."/>
            <person name="Allen A.W."/>
            <person name="Alvarado L."/>
            <person name="Arachchi H.M."/>
            <person name="Berlin A.M."/>
            <person name="Chapman S.B."/>
            <person name="Gainer-Dewar J."/>
            <person name="Goldberg J."/>
            <person name="Griggs A."/>
            <person name="Gujja S."/>
            <person name="Hansen M."/>
            <person name="Howarth C."/>
            <person name="Imamovic A."/>
            <person name="Ireland A."/>
            <person name="Larimer J."/>
            <person name="McCowan C."/>
            <person name="Murphy C."/>
            <person name="Pearson M."/>
            <person name="Poon T.W."/>
            <person name="Priest M."/>
            <person name="Roberts A."/>
            <person name="Saif S."/>
            <person name="Shea T."/>
            <person name="Sisk P."/>
            <person name="Sykes S."/>
            <person name="Wortman J."/>
            <person name="Nusbaum C."/>
            <person name="Birren B."/>
        </authorList>
    </citation>
    <scope>NUCLEOTIDE SEQUENCE [LARGE SCALE GENOMIC DNA]</scope>
    <source>
        <strain evidence="3 4">ACS-093-V-SCH5</strain>
    </source>
</reference>
<evidence type="ECO:0000256" key="1">
    <source>
        <dbReference type="SAM" id="MobiDB-lite"/>
    </source>
</evidence>
<comment type="caution">
    <text evidence="3">The sequence shown here is derived from an EMBL/GenBank/DDBJ whole genome shotgun (WGS) entry which is preliminary data.</text>
</comment>
<feature type="compositionally biased region" description="Basic and acidic residues" evidence="1">
    <location>
        <begin position="93"/>
        <end position="102"/>
    </location>
</feature>
<keyword evidence="2" id="KW-0812">Transmembrane</keyword>
<feature type="transmembrane region" description="Helical" evidence="2">
    <location>
        <begin position="173"/>
        <end position="194"/>
    </location>
</feature>
<keyword evidence="2" id="KW-0472">Membrane</keyword>